<keyword evidence="2" id="KW-1185">Reference proteome</keyword>
<proteinExistence type="predicted"/>
<evidence type="ECO:0000313" key="1">
    <source>
        <dbReference type="EMBL" id="GAA1247686.1"/>
    </source>
</evidence>
<evidence type="ECO:0008006" key="3">
    <source>
        <dbReference type="Google" id="ProtNLM"/>
    </source>
</evidence>
<comment type="caution">
    <text evidence="1">The sequence shown here is derived from an EMBL/GenBank/DDBJ whole genome shotgun (WGS) entry which is preliminary data.</text>
</comment>
<dbReference type="Proteomes" id="UP001500282">
    <property type="component" value="Unassembled WGS sequence"/>
</dbReference>
<reference evidence="2" key="1">
    <citation type="journal article" date="2019" name="Int. J. Syst. Evol. Microbiol.">
        <title>The Global Catalogue of Microorganisms (GCM) 10K type strain sequencing project: providing services to taxonomists for standard genome sequencing and annotation.</title>
        <authorList>
            <consortium name="The Broad Institute Genomics Platform"/>
            <consortium name="The Broad Institute Genome Sequencing Center for Infectious Disease"/>
            <person name="Wu L."/>
            <person name="Ma J."/>
        </authorList>
    </citation>
    <scope>NUCLEOTIDE SEQUENCE [LARGE SCALE GENOMIC DNA]</scope>
    <source>
        <strain evidence="2">JCM 11448</strain>
    </source>
</reference>
<sequence length="215" mass="22987">MTRRGALVGVVAAVLAVAGLGAYLLWPAPTLDAADMDAVVPTKRDLPGFVPHDGLTGALSVPSGNKAGRSVLTGGDLDEQCRKWRKEGDGWACRHLRGAGMVVLERSENVFFRVKSDVLAYDDPDAAEAAWDGLVADNRQEIHKVRGAKERSSDLGDAALSFEAPGVTVLAIRVETVVVEAIVWDGSDQVSEADEDAMVEKWPALQLSKIEKRLG</sequence>
<gene>
    <name evidence="1" type="ORF">GCM10009579_01520</name>
</gene>
<name>A0ABP4H6U5_9ACTN</name>
<dbReference type="EMBL" id="BAAAIH010000001">
    <property type="protein sequence ID" value="GAA1247686.1"/>
    <property type="molecule type" value="Genomic_DNA"/>
</dbReference>
<protein>
    <recommendedName>
        <fullName evidence="3">Secreted protein</fullName>
    </recommendedName>
</protein>
<organism evidence="1 2">
    <name type="scientific">Streptomyces javensis</name>
    <dbReference type="NCBI Taxonomy" id="114698"/>
    <lineage>
        <taxon>Bacteria</taxon>
        <taxon>Bacillati</taxon>
        <taxon>Actinomycetota</taxon>
        <taxon>Actinomycetes</taxon>
        <taxon>Kitasatosporales</taxon>
        <taxon>Streptomycetaceae</taxon>
        <taxon>Streptomyces</taxon>
        <taxon>Streptomyces violaceusniger group</taxon>
    </lineage>
</organism>
<evidence type="ECO:0000313" key="2">
    <source>
        <dbReference type="Proteomes" id="UP001500282"/>
    </source>
</evidence>
<accession>A0ABP4H6U5</accession>